<proteinExistence type="predicted"/>
<evidence type="ECO:0000313" key="2">
    <source>
        <dbReference type="EMBL" id="MBI8988898.1"/>
    </source>
</evidence>
<reference evidence="2" key="1">
    <citation type="submission" date="2020-12" db="EMBL/GenBank/DDBJ databases">
        <title>Genome public.</title>
        <authorList>
            <person name="Sun Q."/>
        </authorList>
    </citation>
    <scope>NUCLEOTIDE SEQUENCE</scope>
    <source>
        <strain evidence="2">CCM 8863</strain>
    </source>
</reference>
<dbReference type="RefSeq" id="WP_198737934.1">
    <property type="nucleotide sequence ID" value="NZ_JAEIOS010000011.1"/>
</dbReference>
<keyword evidence="1" id="KW-1133">Transmembrane helix</keyword>
<comment type="caution">
    <text evidence="2">The sequence shown here is derived from an EMBL/GenBank/DDBJ whole genome shotgun (WGS) entry which is preliminary data.</text>
</comment>
<dbReference type="Proteomes" id="UP000645966">
    <property type="component" value="Unassembled WGS sequence"/>
</dbReference>
<organism evidence="2 3">
    <name type="scientific">Corynebacterium meridianum</name>
    <dbReference type="NCBI Taxonomy" id="2765363"/>
    <lineage>
        <taxon>Bacteria</taxon>
        <taxon>Bacillati</taxon>
        <taxon>Actinomycetota</taxon>
        <taxon>Actinomycetes</taxon>
        <taxon>Mycobacteriales</taxon>
        <taxon>Corynebacteriaceae</taxon>
        <taxon>Corynebacterium</taxon>
    </lineage>
</organism>
<protein>
    <submittedName>
        <fullName evidence="2">Uncharacterized protein</fullName>
    </submittedName>
</protein>
<name>A0A934MAB2_9CORY</name>
<keyword evidence="1" id="KW-0812">Transmembrane</keyword>
<dbReference type="AlphaFoldDB" id="A0A934MAB2"/>
<feature type="transmembrane region" description="Helical" evidence="1">
    <location>
        <begin position="112"/>
        <end position="128"/>
    </location>
</feature>
<feature type="transmembrane region" description="Helical" evidence="1">
    <location>
        <begin position="81"/>
        <end position="100"/>
    </location>
</feature>
<evidence type="ECO:0000256" key="1">
    <source>
        <dbReference type="SAM" id="Phobius"/>
    </source>
</evidence>
<accession>A0A934MAB2</accession>
<feature type="transmembrane region" description="Helical" evidence="1">
    <location>
        <begin position="21"/>
        <end position="41"/>
    </location>
</feature>
<evidence type="ECO:0000313" key="3">
    <source>
        <dbReference type="Proteomes" id="UP000645966"/>
    </source>
</evidence>
<dbReference type="EMBL" id="JAEIOS010000011">
    <property type="protein sequence ID" value="MBI8988898.1"/>
    <property type="molecule type" value="Genomic_DNA"/>
</dbReference>
<feature type="transmembrane region" description="Helical" evidence="1">
    <location>
        <begin position="47"/>
        <end position="69"/>
    </location>
</feature>
<gene>
    <name evidence="2" type="ORF">JDV75_03870</name>
</gene>
<keyword evidence="3" id="KW-1185">Reference proteome</keyword>
<sequence>MTKKTSGDNPEPQPVKAVPPALRVGGAFIALAIVLALWTFLEVVLNGWLAPFHVTTRFLLICVAAIIIGGSATSGRTQYVTMGRVVTLGVALTLIVLSRVLPNTTFMVMGQYWLPSYAIVSLLAGLIIKRQMIPAG</sequence>
<keyword evidence="1" id="KW-0472">Membrane</keyword>